<dbReference type="PANTHER" id="PTHR34975">
    <property type="entry name" value="SPORE GERMINATION PROTEIN A2"/>
    <property type="match status" value="1"/>
</dbReference>
<feature type="transmembrane region" description="Helical" evidence="8">
    <location>
        <begin position="195"/>
        <end position="212"/>
    </location>
</feature>
<keyword evidence="4" id="KW-0309">Germination</keyword>
<comment type="subcellular location">
    <subcellularLocation>
        <location evidence="1">Membrane</location>
        <topology evidence="1">Multi-pass membrane protein</topology>
    </subcellularLocation>
</comment>
<keyword evidence="5 8" id="KW-0812">Transmembrane</keyword>
<accession>A0A919YM38</accession>
<comment type="similarity">
    <text evidence="2">Belongs to the amino acid-polyamine-organocation (APC) superfamily. Spore germination protein (SGP) (TC 2.A.3.9) family.</text>
</comment>
<feature type="transmembrane region" description="Helical" evidence="8">
    <location>
        <begin position="44"/>
        <end position="65"/>
    </location>
</feature>
<proteinExistence type="inferred from homology"/>
<comment type="caution">
    <text evidence="9">The sequence shown here is derived from an EMBL/GenBank/DDBJ whole genome shotgun (WGS) entry which is preliminary data.</text>
</comment>
<evidence type="ECO:0000256" key="8">
    <source>
        <dbReference type="SAM" id="Phobius"/>
    </source>
</evidence>
<feature type="transmembrane region" description="Helical" evidence="8">
    <location>
        <begin position="126"/>
        <end position="146"/>
    </location>
</feature>
<evidence type="ECO:0000256" key="5">
    <source>
        <dbReference type="ARBA" id="ARBA00022692"/>
    </source>
</evidence>
<name>A0A919YM38_9BACL</name>
<keyword evidence="7 8" id="KW-0472">Membrane</keyword>
<feature type="transmembrane region" description="Helical" evidence="8">
    <location>
        <begin position="338"/>
        <end position="358"/>
    </location>
</feature>
<dbReference type="EMBL" id="BOSE01000004">
    <property type="protein sequence ID" value="GIP16952.1"/>
    <property type="molecule type" value="Genomic_DNA"/>
</dbReference>
<organism evidence="9 10">
    <name type="scientific">Paenibacillus montaniterrae</name>
    <dbReference type="NCBI Taxonomy" id="429341"/>
    <lineage>
        <taxon>Bacteria</taxon>
        <taxon>Bacillati</taxon>
        <taxon>Bacillota</taxon>
        <taxon>Bacilli</taxon>
        <taxon>Bacillales</taxon>
        <taxon>Paenibacillaceae</taxon>
        <taxon>Paenibacillus</taxon>
    </lineage>
</organism>
<evidence type="ECO:0000256" key="4">
    <source>
        <dbReference type="ARBA" id="ARBA00022544"/>
    </source>
</evidence>
<feature type="transmembrane region" description="Helical" evidence="8">
    <location>
        <begin position="309"/>
        <end position="326"/>
    </location>
</feature>
<dbReference type="Proteomes" id="UP000683139">
    <property type="component" value="Unassembled WGS sequence"/>
</dbReference>
<dbReference type="RefSeq" id="WP_213515695.1">
    <property type="nucleotide sequence ID" value="NZ_BOSE01000004.1"/>
</dbReference>
<dbReference type="AlphaFoldDB" id="A0A919YM38"/>
<dbReference type="Pfam" id="PF03845">
    <property type="entry name" value="Spore_permease"/>
    <property type="match status" value="1"/>
</dbReference>
<evidence type="ECO:0000256" key="3">
    <source>
        <dbReference type="ARBA" id="ARBA00022448"/>
    </source>
</evidence>
<keyword evidence="10" id="KW-1185">Reference proteome</keyword>
<reference evidence="9" key="1">
    <citation type="submission" date="2021-03" db="EMBL/GenBank/DDBJ databases">
        <title>Antimicrobial resistance genes in bacteria isolated from Japanese honey, and their potential for conferring macrolide and lincosamide resistance in the American foulbrood pathogen Paenibacillus larvae.</title>
        <authorList>
            <person name="Okamoto M."/>
            <person name="Kumagai M."/>
            <person name="Kanamori H."/>
            <person name="Takamatsu D."/>
        </authorList>
    </citation>
    <scope>NUCLEOTIDE SEQUENCE</scope>
    <source>
        <strain evidence="9">J40TS1</strain>
    </source>
</reference>
<feature type="transmembrane region" description="Helical" evidence="8">
    <location>
        <begin position="151"/>
        <end position="171"/>
    </location>
</feature>
<feature type="transmembrane region" description="Helical" evidence="8">
    <location>
        <begin position="15"/>
        <end position="32"/>
    </location>
</feature>
<dbReference type="PANTHER" id="PTHR34975:SF2">
    <property type="entry name" value="SPORE GERMINATION PROTEIN A2"/>
    <property type="match status" value="1"/>
</dbReference>
<feature type="transmembrane region" description="Helical" evidence="8">
    <location>
        <begin position="221"/>
        <end position="243"/>
    </location>
</feature>
<evidence type="ECO:0000313" key="9">
    <source>
        <dbReference type="EMBL" id="GIP16952.1"/>
    </source>
</evidence>
<protein>
    <submittedName>
        <fullName evidence="9">Germination protein GerLB</fullName>
    </submittedName>
</protein>
<feature type="transmembrane region" description="Helical" evidence="8">
    <location>
        <begin position="274"/>
        <end position="297"/>
    </location>
</feature>
<feature type="transmembrane region" description="Helical" evidence="8">
    <location>
        <begin position="86"/>
        <end position="106"/>
    </location>
</feature>
<dbReference type="NCBIfam" id="TIGR00912">
    <property type="entry name" value="2A0309"/>
    <property type="match status" value="1"/>
</dbReference>
<gene>
    <name evidence="9" type="ORF">J40TS1_25940</name>
</gene>
<sequence length="367" mass="41053">MKNELINEQMSNKEIVYTVSNMIIGFGILTLPNTIVKTTVSSDGWISVLLGGGVAILFAWLIGKLGESFPGEHYHTMVTRIVNRQAAHILTLCFTLYFLLFVSYQIRGVSTITRLYLFDNTPEEFIGFIFLLVLAYGVAGPSIALVRLNLLFFPVLVCILLAIVILNIGSFDVHHLLPVLKSDFTGILQASKETILSYLGVEIMLFYNIFVFKKKKATAPIVYGVMISTVLYLLLFIVVIAVFGSVVTEHTLYPIAELAKEVEVPGEVFERFEFFFFVIWLISLFCTNVMALDVAIVGVMSIFPKARRISIITALLPLMYIIGLLPSGLYELHIFADWISYFGIGVAWFIPALLLLMVKLKGGRAHE</sequence>
<keyword evidence="3" id="KW-0813">Transport</keyword>
<evidence type="ECO:0000256" key="1">
    <source>
        <dbReference type="ARBA" id="ARBA00004141"/>
    </source>
</evidence>
<dbReference type="GO" id="GO:0016020">
    <property type="term" value="C:membrane"/>
    <property type="evidence" value="ECO:0007669"/>
    <property type="project" value="UniProtKB-SubCell"/>
</dbReference>
<evidence type="ECO:0000256" key="2">
    <source>
        <dbReference type="ARBA" id="ARBA00007998"/>
    </source>
</evidence>
<evidence type="ECO:0000256" key="6">
    <source>
        <dbReference type="ARBA" id="ARBA00022989"/>
    </source>
</evidence>
<dbReference type="GO" id="GO:0009847">
    <property type="term" value="P:spore germination"/>
    <property type="evidence" value="ECO:0007669"/>
    <property type="project" value="InterPro"/>
</dbReference>
<evidence type="ECO:0000313" key="10">
    <source>
        <dbReference type="Proteomes" id="UP000683139"/>
    </source>
</evidence>
<keyword evidence="6 8" id="KW-1133">Transmembrane helix</keyword>
<dbReference type="InterPro" id="IPR004761">
    <property type="entry name" value="Spore_GerAB"/>
</dbReference>
<evidence type="ECO:0000256" key="7">
    <source>
        <dbReference type="ARBA" id="ARBA00023136"/>
    </source>
</evidence>